<dbReference type="Pfam" id="PF19670">
    <property type="entry name" value="DUF6173"/>
    <property type="match status" value="1"/>
</dbReference>
<accession>A0ABR8C4E7</accession>
<evidence type="ECO:0000313" key="2">
    <source>
        <dbReference type="Proteomes" id="UP000618445"/>
    </source>
</evidence>
<name>A0ABR8C4E7_9CYAN</name>
<proteinExistence type="predicted"/>
<reference evidence="1 2" key="1">
    <citation type="journal article" date="2020" name="ISME J.">
        <title>Comparative genomics reveals insights into cyanobacterial evolution and habitat adaptation.</title>
        <authorList>
            <person name="Chen M.Y."/>
            <person name="Teng W.K."/>
            <person name="Zhao L."/>
            <person name="Hu C.X."/>
            <person name="Zhou Y.K."/>
            <person name="Han B.P."/>
            <person name="Song L.R."/>
            <person name="Shu W.S."/>
        </authorList>
    </citation>
    <scope>NUCLEOTIDE SEQUENCE [LARGE SCALE GENOMIC DNA]</scope>
    <source>
        <strain evidence="1 2">FACHB-1050</strain>
    </source>
</reference>
<dbReference type="InterPro" id="IPR046171">
    <property type="entry name" value="DUF6173"/>
</dbReference>
<comment type="caution">
    <text evidence="1">The sequence shown here is derived from an EMBL/GenBank/DDBJ whole genome shotgun (WGS) entry which is preliminary data.</text>
</comment>
<dbReference type="EMBL" id="JACJQY010000001">
    <property type="protein sequence ID" value="MBD2315519.1"/>
    <property type="molecule type" value="Genomic_DNA"/>
</dbReference>
<sequence>MPFDSEFYNNPLGDLAKSRLPDINIELPKQVTISDQIAKALRDLQGEQSAQRFVMQIIERIEAFEANLDDSEEVGIRLVSFGQSLTFHVSELGFIQPSLVIFKGYTEGGEPIELIQHTSQISFLLMVTKRLNVKEERRKIGFIQPV</sequence>
<evidence type="ECO:0000313" key="1">
    <source>
        <dbReference type="EMBL" id="MBD2315519.1"/>
    </source>
</evidence>
<gene>
    <name evidence="1" type="ORF">H6G05_01480</name>
</gene>
<dbReference type="Proteomes" id="UP000618445">
    <property type="component" value="Unassembled WGS sequence"/>
</dbReference>
<keyword evidence="2" id="KW-1185">Reference proteome</keyword>
<organism evidence="1 2">
    <name type="scientific">Phormidium tenue FACHB-1050</name>
    <dbReference type="NCBI Taxonomy" id="2692857"/>
    <lineage>
        <taxon>Bacteria</taxon>
        <taxon>Bacillati</taxon>
        <taxon>Cyanobacteriota</taxon>
        <taxon>Cyanophyceae</taxon>
        <taxon>Oscillatoriophycideae</taxon>
        <taxon>Oscillatoriales</taxon>
        <taxon>Oscillatoriaceae</taxon>
        <taxon>Phormidium</taxon>
    </lineage>
</organism>
<dbReference type="RefSeq" id="WP_190575652.1">
    <property type="nucleotide sequence ID" value="NZ_CAWPQU010000001.1"/>
</dbReference>
<protein>
    <submittedName>
        <fullName evidence="1">Uncharacterized protein</fullName>
    </submittedName>
</protein>